<feature type="domain" description="Bacteriophage T5 Orf172 DNA-binding" evidence="1">
    <location>
        <begin position="57"/>
        <end position="154"/>
    </location>
</feature>
<evidence type="ECO:0000259" key="1">
    <source>
        <dbReference type="Pfam" id="PF10544"/>
    </source>
</evidence>
<reference evidence="3" key="1">
    <citation type="journal article" date="2019" name="Int. J. Syst. Evol. Microbiol.">
        <title>The Global Catalogue of Microorganisms (GCM) 10K type strain sequencing project: providing services to taxonomists for standard genome sequencing and annotation.</title>
        <authorList>
            <consortium name="The Broad Institute Genomics Platform"/>
            <consortium name="The Broad Institute Genome Sequencing Center for Infectious Disease"/>
            <person name="Wu L."/>
            <person name="Ma J."/>
        </authorList>
    </citation>
    <scope>NUCLEOTIDE SEQUENCE [LARGE SCALE GENOMIC DNA]</scope>
    <source>
        <strain evidence="3">CGMCC 4.7277</strain>
    </source>
</reference>
<name>A0ABW0QE95_9BURK</name>
<comment type="caution">
    <text evidence="2">The sequence shown here is derived from an EMBL/GenBank/DDBJ whole genome shotgun (WGS) entry which is preliminary data.</text>
</comment>
<dbReference type="InterPro" id="IPR018306">
    <property type="entry name" value="Phage_T5_Orf172_DNA-bd"/>
</dbReference>
<dbReference type="Proteomes" id="UP001596084">
    <property type="component" value="Unassembled WGS sequence"/>
</dbReference>
<gene>
    <name evidence="2" type="ORF">ACFPP7_17100</name>
</gene>
<organism evidence="2 3">
    <name type="scientific">Polaromonas jejuensis</name>
    <dbReference type="NCBI Taxonomy" id="457502"/>
    <lineage>
        <taxon>Bacteria</taxon>
        <taxon>Pseudomonadati</taxon>
        <taxon>Pseudomonadota</taxon>
        <taxon>Betaproteobacteria</taxon>
        <taxon>Burkholderiales</taxon>
        <taxon>Comamonadaceae</taxon>
        <taxon>Polaromonas</taxon>
    </lineage>
</organism>
<dbReference type="RefSeq" id="WP_068836111.1">
    <property type="nucleotide sequence ID" value="NZ_JBHSMX010000052.1"/>
</dbReference>
<dbReference type="EMBL" id="JBHSMX010000052">
    <property type="protein sequence ID" value="MFC5522610.1"/>
    <property type="molecule type" value="Genomic_DNA"/>
</dbReference>
<keyword evidence="3" id="KW-1185">Reference proteome</keyword>
<sequence>MTQTKSLFHSQRPLHKKLVRQIHQCEPSQPMGVWLPRRPGHPASGGVNRQAPNQPSYVYLFVHATENRFKIGKSQSPIDRLAQLPEAEQIDGTQSLRVALPDRLRAGQVESLLHKGLAGYRLQLSWMSASGMFRAWPQPWDGATEWFSLAGLRHAIELLRAVPGLNDAEGVLLQTLDGQPYWLDRRDAHLSLQEQRRHDAGRYNLGRIDHVCDVLMLIKRHLDLCWKESNDQKASAGILRIKGFKPWWTMEHLAPRLALTSHELWALKTGKLPSKPDRAMQAFTPLVRLIRYAGDEPNDLELVFNAMERIRRLPAGAVITRRWAAFREVITS</sequence>
<evidence type="ECO:0000313" key="3">
    <source>
        <dbReference type="Proteomes" id="UP001596084"/>
    </source>
</evidence>
<dbReference type="Pfam" id="PF10544">
    <property type="entry name" value="T5orf172"/>
    <property type="match status" value="1"/>
</dbReference>
<protein>
    <submittedName>
        <fullName evidence="2">GIY-YIG nuclease family protein</fullName>
    </submittedName>
</protein>
<proteinExistence type="predicted"/>
<accession>A0ABW0QE95</accession>
<evidence type="ECO:0000313" key="2">
    <source>
        <dbReference type="EMBL" id="MFC5522610.1"/>
    </source>
</evidence>